<feature type="transmembrane region" description="Helical" evidence="8">
    <location>
        <begin position="304"/>
        <end position="325"/>
    </location>
</feature>
<dbReference type="SUPFAM" id="SSF52402">
    <property type="entry name" value="Adenine nucleotide alpha hydrolases-like"/>
    <property type="match status" value="1"/>
</dbReference>
<evidence type="ECO:0000256" key="4">
    <source>
        <dbReference type="ARBA" id="ARBA00022692"/>
    </source>
</evidence>
<dbReference type="InterPro" id="IPR038770">
    <property type="entry name" value="Na+/solute_symporter_sf"/>
</dbReference>
<protein>
    <submittedName>
        <fullName evidence="10">Transporter, CPA2 family</fullName>
    </submittedName>
</protein>
<evidence type="ECO:0000313" key="11">
    <source>
        <dbReference type="Proteomes" id="UP000183253"/>
    </source>
</evidence>
<proteinExistence type="predicted"/>
<dbReference type="Pfam" id="PF00999">
    <property type="entry name" value="Na_H_Exchanger"/>
    <property type="match status" value="1"/>
</dbReference>
<feature type="transmembrane region" description="Helical" evidence="8">
    <location>
        <begin position="97"/>
        <end position="118"/>
    </location>
</feature>
<comment type="subcellular location">
    <subcellularLocation>
        <location evidence="1">Membrane</location>
        <topology evidence="1">Multi-pass membrane protein</topology>
    </subcellularLocation>
</comment>
<evidence type="ECO:0000256" key="5">
    <source>
        <dbReference type="ARBA" id="ARBA00022989"/>
    </source>
</evidence>
<name>A0A1H3YZ28_9BACT</name>
<keyword evidence="11" id="KW-1185">Reference proteome</keyword>
<dbReference type="InterPro" id="IPR006153">
    <property type="entry name" value="Cation/H_exchanger_TM"/>
</dbReference>
<feature type="transmembrane region" description="Helical" evidence="8">
    <location>
        <begin position="223"/>
        <end position="239"/>
    </location>
</feature>
<feature type="transmembrane region" description="Helical" evidence="8">
    <location>
        <begin position="245"/>
        <end position="262"/>
    </location>
</feature>
<evidence type="ECO:0000256" key="6">
    <source>
        <dbReference type="ARBA" id="ARBA00023065"/>
    </source>
</evidence>
<dbReference type="OrthoDB" id="9793589at2"/>
<feature type="transmembrane region" description="Helical" evidence="8">
    <location>
        <begin position="274"/>
        <end position="292"/>
    </location>
</feature>
<evidence type="ECO:0000256" key="2">
    <source>
        <dbReference type="ARBA" id="ARBA00022448"/>
    </source>
</evidence>
<feature type="transmembrane region" description="Helical" evidence="8">
    <location>
        <begin position="17"/>
        <end position="34"/>
    </location>
</feature>
<feature type="transmembrane region" description="Helical" evidence="8">
    <location>
        <begin position="337"/>
        <end position="358"/>
    </location>
</feature>
<evidence type="ECO:0000256" key="1">
    <source>
        <dbReference type="ARBA" id="ARBA00004141"/>
    </source>
</evidence>
<dbReference type="EMBL" id="FNRI01000002">
    <property type="protein sequence ID" value="SEA16304.1"/>
    <property type="molecule type" value="Genomic_DNA"/>
</dbReference>
<evidence type="ECO:0000313" key="10">
    <source>
        <dbReference type="EMBL" id="SEA16304.1"/>
    </source>
</evidence>
<accession>A0A1H3YZ28</accession>
<feature type="domain" description="Cation/H+ exchanger transmembrane" evidence="9">
    <location>
        <begin position="25"/>
        <end position="396"/>
    </location>
</feature>
<gene>
    <name evidence="10" type="ORF">SAMN05444145_10220</name>
</gene>
<keyword evidence="2" id="KW-0813">Transport</keyword>
<keyword evidence="4 8" id="KW-0812">Transmembrane</keyword>
<dbReference type="STRING" id="1033731.SAMN05444145_10220"/>
<evidence type="ECO:0000256" key="8">
    <source>
        <dbReference type="SAM" id="Phobius"/>
    </source>
</evidence>
<dbReference type="GO" id="GO:0015297">
    <property type="term" value="F:antiporter activity"/>
    <property type="evidence" value="ECO:0007669"/>
    <property type="project" value="UniProtKB-KW"/>
</dbReference>
<dbReference type="PANTHER" id="PTHR43562:SF4">
    <property type="entry name" value="NA(+)_H(+) ANTIPORTER NHAS5"/>
    <property type="match status" value="1"/>
</dbReference>
<feature type="transmembrane region" description="Helical" evidence="8">
    <location>
        <begin position="66"/>
        <end position="85"/>
    </location>
</feature>
<keyword evidence="5 8" id="KW-1133">Transmembrane helix</keyword>
<keyword evidence="7 8" id="KW-0472">Membrane</keyword>
<organism evidence="10 11">
    <name type="scientific">Alistipes timonensis JC136</name>
    <dbReference type="NCBI Taxonomy" id="1033731"/>
    <lineage>
        <taxon>Bacteria</taxon>
        <taxon>Pseudomonadati</taxon>
        <taxon>Bacteroidota</taxon>
        <taxon>Bacteroidia</taxon>
        <taxon>Bacteroidales</taxon>
        <taxon>Rikenellaceae</taxon>
        <taxon>Alistipes</taxon>
    </lineage>
</organism>
<dbReference type="RefSeq" id="WP_010264360.1">
    <property type="nucleotide sequence ID" value="NZ_CAEG01000012.1"/>
</dbReference>
<dbReference type="AlphaFoldDB" id="A0A1H3YZ28"/>
<sequence>MPLLAHINLTLPLEDPILKFMLILVIILAAPLLLNKLKIPYLLGLIIAGAVIGPHGLNLVLRDSSIILSGTAGLLYIMFLSGLDMDMSDFRKNSWRSLIFGLYTFCVPLALGILAGYYVMGFSLYSSILLAGLFASQTLIAYPIVSKLGIARDKAVTIAVGGTVITDTLALLLLTVIVGMATGNVDEMFWWRLGGSVLLCIVIIVFLFPLVAHWFFKQCSDNVSQYIFVLVMVFLGAFLAQLAGLEPIIGAFLSGLALNRLIPRTSPLMNRIEFVGNAIFIPFFLIGVGMLIDYRAFFRDWESIEVAAIMIVLITAAKFIAAWLTQKTFRLSRDQRTVIFGLSSAHVAATLAAVMVGYNVILGHTPDGEPIRLLNESVLNGTILMILATCTVSTFATQRGAHNIAIRNTQDPEEKSPRQEDHILIPVADERTADELVGLSAMLKRAKEPNGLYALHAIDNQIEDPNVEKRAQKILDVAATAAAAGDIYLQELLRYDVNISNAIVSVVRERNITDIVMGMHHGAPAVPGIPAIPGIHGGTGPGIGKMAADVLARSNVTTFIYHPVQPLTTIKRHLIVVPEKAEQEAGFQMWLRRIRHLAENSGIKIVVFAPATTMAYLRPKSRKRTANLDFVPFELWDDLPSLEHDLRDDDCLWFVMSRRERVSYHPAMSRIPAMLEQLFAAYSSVLLYPVQAGDTESRYI</sequence>
<feature type="transmembrane region" description="Helical" evidence="8">
    <location>
        <begin position="124"/>
        <end position="145"/>
    </location>
</feature>
<dbReference type="Proteomes" id="UP000183253">
    <property type="component" value="Unassembled WGS sequence"/>
</dbReference>
<feature type="transmembrane region" description="Helical" evidence="8">
    <location>
        <begin position="157"/>
        <end position="181"/>
    </location>
</feature>
<reference evidence="10 11" key="1">
    <citation type="submission" date="2016-10" db="EMBL/GenBank/DDBJ databases">
        <authorList>
            <person name="de Groot N.N."/>
        </authorList>
    </citation>
    <scope>NUCLEOTIDE SEQUENCE [LARGE SCALE GENOMIC DNA]</scope>
    <source>
        <strain evidence="10 11">DSM 25383</strain>
    </source>
</reference>
<dbReference type="GO" id="GO:1902600">
    <property type="term" value="P:proton transmembrane transport"/>
    <property type="evidence" value="ECO:0007669"/>
    <property type="project" value="InterPro"/>
</dbReference>
<dbReference type="GO" id="GO:0016020">
    <property type="term" value="C:membrane"/>
    <property type="evidence" value="ECO:0007669"/>
    <property type="project" value="UniProtKB-SubCell"/>
</dbReference>
<dbReference type="Gene3D" id="1.20.1530.20">
    <property type="match status" value="1"/>
</dbReference>
<evidence type="ECO:0000259" key="9">
    <source>
        <dbReference type="Pfam" id="PF00999"/>
    </source>
</evidence>
<evidence type="ECO:0000256" key="3">
    <source>
        <dbReference type="ARBA" id="ARBA00022449"/>
    </source>
</evidence>
<keyword evidence="6" id="KW-0406">Ion transport</keyword>
<evidence type="ECO:0000256" key="7">
    <source>
        <dbReference type="ARBA" id="ARBA00023136"/>
    </source>
</evidence>
<keyword evidence="3" id="KW-0050">Antiport</keyword>
<feature type="transmembrane region" description="Helical" evidence="8">
    <location>
        <begin position="41"/>
        <end position="60"/>
    </location>
</feature>
<feature type="transmembrane region" description="Helical" evidence="8">
    <location>
        <begin position="193"/>
        <end position="216"/>
    </location>
</feature>
<dbReference type="PANTHER" id="PTHR43562">
    <property type="entry name" value="NAPA-TYPE SODIUM/HYDROGEN ANTIPORTER"/>
    <property type="match status" value="1"/>
</dbReference>